<evidence type="ECO:0000313" key="4">
    <source>
        <dbReference type="EMBL" id="CAE6535812.1"/>
    </source>
</evidence>
<evidence type="ECO:0000256" key="1">
    <source>
        <dbReference type="SAM" id="Phobius"/>
    </source>
</evidence>
<dbReference type="EMBL" id="CAJMXA010004148">
    <property type="protein sequence ID" value="CAE6535812.1"/>
    <property type="molecule type" value="Genomic_DNA"/>
</dbReference>
<evidence type="ECO:0000256" key="2">
    <source>
        <dbReference type="SAM" id="SignalP"/>
    </source>
</evidence>
<accession>A0A8H3DNL9</accession>
<keyword evidence="1" id="KW-0812">Transmembrane</keyword>
<evidence type="ECO:0000313" key="5">
    <source>
        <dbReference type="Proteomes" id="UP000663853"/>
    </source>
</evidence>
<name>A0A8H3DNL9_9AGAM</name>
<dbReference type="InterPro" id="IPR045338">
    <property type="entry name" value="DUF6535"/>
</dbReference>
<keyword evidence="2" id="KW-0732">Signal</keyword>
<keyword evidence="1" id="KW-1133">Transmembrane helix</keyword>
<feature type="domain" description="DUF6535" evidence="3">
    <location>
        <begin position="1"/>
        <end position="147"/>
    </location>
</feature>
<sequence length="733" mass="81551">MDLLLVFASLFSAISSAFVIESSGMLQQDPNDASAATLLVISQTLAAIANNNTGTVPPADQSNASDFVPARTAVIINVLWYLSLSLSIATAFIAMLAKDWSYSFAAHRTGHPRDQALRRQRKWKMIERWRMQELLVILPSLMHLSLLSYSPTSSDEDKSINALYTRGLEFLGMNYATDLTNGKHGTTGDLEVMVWDLKSQHESKTANLIKAGNFVPTEDNLEAMKLGNSASSQSLRFLTGGPNNGTESLYLITKLLSRHLESQDKQFHPAAVQSLANAAVLHTSLSETSGLPPNLAKLCMHFCEQVIREQAIREQSGNSGFQFTNEFWVGVVFIISVLLQGRASENQNQPADMPQHINQLRIRTRALHAIRTLIGLDAEVPAFGVHIFWVGCTEILSNRSAYGLSEGTGDWETLERWSSGCASNYVHEYGTPYIPSWNRDTKTIHFVRNKLLMAISQVYELVAVSRCYGSAATQLPESIYTFITRLEQPTDKDEETILSAIGTTYTKKAQPHGRRHFAATQLWLLLHLAGNTTSDDQRRLRENIERALEGSRQLRSKGFDQVKTNLEVFIIGNYRADHRVSKKVTENDSQPPYIWDKIKTSLLARRTGKDSQQPSLHLSSGFNLLHAGPEDHRSLGNHQRLYTARIIEQIVQTRGLEGNEDLLPLIECDLKELPACLGLSPELIPLPLSRAMSQSSAQIEDKPALRTTAEPQTIDAGHVSVEVHDSGPLRKFD</sequence>
<feature type="chain" id="PRO_5034500245" description="DUF6535 domain-containing protein" evidence="2">
    <location>
        <begin position="18"/>
        <end position="733"/>
    </location>
</feature>
<proteinExistence type="predicted"/>
<comment type="caution">
    <text evidence="4">The sequence shown here is derived from an EMBL/GenBank/DDBJ whole genome shotgun (WGS) entry which is preliminary data.</text>
</comment>
<dbReference type="AlphaFoldDB" id="A0A8H3DNL9"/>
<keyword evidence="1" id="KW-0472">Membrane</keyword>
<evidence type="ECO:0000259" key="3">
    <source>
        <dbReference type="Pfam" id="PF20153"/>
    </source>
</evidence>
<protein>
    <recommendedName>
        <fullName evidence="3">DUF6535 domain-containing protein</fullName>
    </recommendedName>
</protein>
<gene>
    <name evidence="4" type="ORF">RDB_LOCUS178456</name>
</gene>
<dbReference type="Proteomes" id="UP000663853">
    <property type="component" value="Unassembled WGS sequence"/>
</dbReference>
<organism evidence="4 5">
    <name type="scientific">Rhizoctonia solani</name>
    <dbReference type="NCBI Taxonomy" id="456999"/>
    <lineage>
        <taxon>Eukaryota</taxon>
        <taxon>Fungi</taxon>
        <taxon>Dikarya</taxon>
        <taxon>Basidiomycota</taxon>
        <taxon>Agaricomycotina</taxon>
        <taxon>Agaricomycetes</taxon>
        <taxon>Cantharellales</taxon>
        <taxon>Ceratobasidiaceae</taxon>
        <taxon>Rhizoctonia</taxon>
    </lineage>
</organism>
<feature type="transmembrane region" description="Helical" evidence="1">
    <location>
        <begin position="78"/>
        <end position="97"/>
    </location>
</feature>
<reference evidence="4" key="1">
    <citation type="submission" date="2021-01" db="EMBL/GenBank/DDBJ databases">
        <authorList>
            <person name="Kaushik A."/>
        </authorList>
    </citation>
    <scope>NUCLEOTIDE SEQUENCE</scope>
    <source>
        <strain evidence="4">AG6-10EEA</strain>
    </source>
</reference>
<dbReference type="Pfam" id="PF20153">
    <property type="entry name" value="DUF6535"/>
    <property type="match status" value="1"/>
</dbReference>
<feature type="signal peptide" evidence="2">
    <location>
        <begin position="1"/>
        <end position="17"/>
    </location>
</feature>